<evidence type="ECO:0000313" key="2">
    <source>
        <dbReference type="Proteomes" id="UP001221838"/>
    </source>
</evidence>
<dbReference type="InterPro" id="IPR011051">
    <property type="entry name" value="RmlC_Cupin_sf"/>
</dbReference>
<accession>A0ABT5D544</accession>
<organism evidence="1 2">
    <name type="scientific">Stigmatella ashevillensis</name>
    <dbReference type="NCBI Taxonomy" id="2995309"/>
    <lineage>
        <taxon>Bacteria</taxon>
        <taxon>Pseudomonadati</taxon>
        <taxon>Myxococcota</taxon>
        <taxon>Myxococcia</taxon>
        <taxon>Myxococcales</taxon>
        <taxon>Cystobacterineae</taxon>
        <taxon>Archangiaceae</taxon>
        <taxon>Stigmatella</taxon>
    </lineage>
</organism>
<sequence>MKVFEEMGRLLQEQWRRAHHDEQAFPDIAAGVLETLAPYQNFEPMEPLSWLYKARLLPRQLTIHPGFGQPPLTVFSDHRFVIDLYYWIDGTTDIHQHGFSGAFQVLHGGSIHGHYRWTEERRINSRMAFGELALHSINELRVGDIQRIPSGRSYIHSLFHLDRPSVTCVVRTLNDPEAGPQYAYRKPGLAVDALYENVHLAKVEQSLSLLVELSHPMRSQLISELISNNDLYTTYVVFLRLVKLTRRLEVLDEFWDVAIRTHGALAERLIPVFKETVRQSALFGKRELVKEPEHRYFLALLLNVDDVEGILRMVRQRYPGEEPVELIMKWVTTLCGPADAAQAGDTLGIPLDEPMLVVFRQMLLGCPPPQIIERLKETFEIEDEEREVPHLMELMSALRTSPVFRPLFSSWPPSDTSKRHQG</sequence>
<evidence type="ECO:0000313" key="1">
    <source>
        <dbReference type="EMBL" id="MDC0708253.1"/>
    </source>
</evidence>
<keyword evidence="2" id="KW-1185">Reference proteome</keyword>
<protein>
    <submittedName>
        <fullName evidence="1">Uncharacterized protein</fullName>
    </submittedName>
</protein>
<name>A0ABT5D544_9BACT</name>
<proteinExistence type="predicted"/>
<dbReference type="SUPFAM" id="SSF51182">
    <property type="entry name" value="RmlC-like cupins"/>
    <property type="match status" value="1"/>
</dbReference>
<comment type="caution">
    <text evidence="1">The sequence shown here is derived from an EMBL/GenBank/DDBJ whole genome shotgun (WGS) entry which is preliminary data.</text>
</comment>
<reference evidence="1 2" key="1">
    <citation type="submission" date="2022-11" db="EMBL/GenBank/DDBJ databases">
        <title>Minimal conservation of predation-associated metabolite biosynthetic gene clusters underscores biosynthetic potential of Myxococcota including descriptions for ten novel species: Archangium lansinium sp. nov., Myxococcus landrumus sp. nov., Nannocystis bai.</title>
        <authorList>
            <person name="Ahearne A."/>
            <person name="Stevens C."/>
            <person name="Dowd S."/>
        </authorList>
    </citation>
    <scope>NUCLEOTIDE SEQUENCE [LARGE SCALE GENOMIC DNA]</scope>
    <source>
        <strain evidence="1 2">NCWAL01</strain>
    </source>
</reference>
<dbReference type="RefSeq" id="WP_272135907.1">
    <property type="nucleotide sequence ID" value="NZ_JAQNDM010000002.1"/>
</dbReference>
<gene>
    <name evidence="1" type="ORF">POL68_07200</name>
</gene>
<dbReference type="Proteomes" id="UP001221838">
    <property type="component" value="Unassembled WGS sequence"/>
</dbReference>
<dbReference type="EMBL" id="JAQNDM010000002">
    <property type="protein sequence ID" value="MDC0708253.1"/>
    <property type="molecule type" value="Genomic_DNA"/>
</dbReference>